<dbReference type="EMBL" id="JBHUFL010000002">
    <property type="protein sequence ID" value="MFD1835256.1"/>
    <property type="molecule type" value="Genomic_DNA"/>
</dbReference>
<dbReference type="Proteomes" id="UP001597280">
    <property type="component" value="Unassembled WGS sequence"/>
</dbReference>
<dbReference type="PANTHER" id="PTHR33169:SF14">
    <property type="entry name" value="TRANSCRIPTIONAL REGULATOR RV3488"/>
    <property type="match status" value="1"/>
</dbReference>
<evidence type="ECO:0000259" key="2">
    <source>
        <dbReference type="Pfam" id="PF03551"/>
    </source>
</evidence>
<feature type="region of interest" description="Disordered" evidence="1">
    <location>
        <begin position="103"/>
        <end position="128"/>
    </location>
</feature>
<evidence type="ECO:0000313" key="3">
    <source>
        <dbReference type="EMBL" id="MFD1835256.1"/>
    </source>
</evidence>
<name>A0ABW4PX08_9MICO</name>
<accession>A0ABW4PX08</accession>
<feature type="domain" description="Transcription regulator PadR N-terminal" evidence="2">
    <location>
        <begin position="15"/>
        <end position="88"/>
    </location>
</feature>
<feature type="compositionally biased region" description="Polar residues" evidence="1">
    <location>
        <begin position="111"/>
        <end position="120"/>
    </location>
</feature>
<evidence type="ECO:0000313" key="4">
    <source>
        <dbReference type="Proteomes" id="UP001597280"/>
    </source>
</evidence>
<dbReference type="SUPFAM" id="SSF46785">
    <property type="entry name" value="Winged helix' DNA-binding domain"/>
    <property type="match status" value="1"/>
</dbReference>
<gene>
    <name evidence="3" type="ORF">ACFSDA_09225</name>
</gene>
<dbReference type="RefSeq" id="WP_343904378.1">
    <property type="nucleotide sequence ID" value="NZ_BAAAIS010000002.1"/>
</dbReference>
<dbReference type="InterPro" id="IPR052509">
    <property type="entry name" value="Metal_resp_DNA-bind_regulator"/>
</dbReference>
<organism evidence="3 4">
    <name type="scientific">Brachybacterium rhamnosum</name>
    <dbReference type="NCBI Taxonomy" id="173361"/>
    <lineage>
        <taxon>Bacteria</taxon>
        <taxon>Bacillati</taxon>
        <taxon>Actinomycetota</taxon>
        <taxon>Actinomycetes</taxon>
        <taxon>Micrococcales</taxon>
        <taxon>Dermabacteraceae</taxon>
        <taxon>Brachybacterium</taxon>
    </lineage>
</organism>
<dbReference type="Gene3D" id="1.10.10.10">
    <property type="entry name" value="Winged helix-like DNA-binding domain superfamily/Winged helix DNA-binding domain"/>
    <property type="match status" value="1"/>
</dbReference>
<dbReference type="Pfam" id="PF03551">
    <property type="entry name" value="PadR"/>
    <property type="match status" value="1"/>
</dbReference>
<dbReference type="PANTHER" id="PTHR33169">
    <property type="entry name" value="PADR-FAMILY TRANSCRIPTIONAL REGULATOR"/>
    <property type="match status" value="1"/>
</dbReference>
<keyword evidence="4" id="KW-1185">Reference proteome</keyword>
<comment type="caution">
    <text evidence="3">The sequence shown here is derived from an EMBL/GenBank/DDBJ whole genome shotgun (WGS) entry which is preliminary data.</text>
</comment>
<proteinExistence type="predicted"/>
<reference evidence="4" key="1">
    <citation type="journal article" date="2019" name="Int. J. Syst. Evol. Microbiol.">
        <title>The Global Catalogue of Microorganisms (GCM) 10K type strain sequencing project: providing services to taxonomists for standard genome sequencing and annotation.</title>
        <authorList>
            <consortium name="The Broad Institute Genomics Platform"/>
            <consortium name="The Broad Institute Genome Sequencing Center for Infectious Disease"/>
            <person name="Wu L."/>
            <person name="Ma J."/>
        </authorList>
    </citation>
    <scope>NUCLEOTIDE SEQUENCE [LARGE SCALE GENOMIC DNA]</scope>
    <source>
        <strain evidence="4">JCM 11650</strain>
    </source>
</reference>
<evidence type="ECO:0000256" key="1">
    <source>
        <dbReference type="SAM" id="MobiDB-lite"/>
    </source>
</evidence>
<protein>
    <submittedName>
        <fullName evidence="3">PadR family transcriptional regulator</fullName>
    </submittedName>
</protein>
<dbReference type="InterPro" id="IPR005149">
    <property type="entry name" value="Tscrpt_reg_PadR_N"/>
</dbReference>
<dbReference type="InterPro" id="IPR036388">
    <property type="entry name" value="WH-like_DNA-bd_sf"/>
</dbReference>
<dbReference type="InterPro" id="IPR036390">
    <property type="entry name" value="WH_DNA-bd_sf"/>
</dbReference>
<sequence>MIGADAIRGHIDLILLATIEHGRSYAYEISKTLERRSSGEYTIKQTTLYTAVKRLQAQGLLDAHEELSETGKPRTYYALTVEGHEQLALKRDEWRSTRDLVDQFAVPTGDAQPSSAAQPSHEQDQVPS</sequence>